<evidence type="ECO:0000256" key="1">
    <source>
        <dbReference type="SAM" id="MobiDB-lite"/>
    </source>
</evidence>
<sequence length="110" mass="11695">MSPSGHLPRRPPSSDVRDPAQPDTSINRLVPATPPRASRTNLSALQVMVALTAVASVLITLVTFVKELGPEWYLIVQPPVILFLLVLHAPSSSSRAAPSDRPSGAAPRRG</sequence>
<accession>A0A3S4R4D1</accession>
<keyword evidence="2" id="KW-1133">Transmembrane helix</keyword>
<keyword evidence="2" id="KW-0472">Membrane</keyword>
<keyword evidence="2" id="KW-0812">Transmembrane</keyword>
<organism evidence="3 4">
    <name type="scientific">Actinomyces howellii</name>
    <dbReference type="NCBI Taxonomy" id="52771"/>
    <lineage>
        <taxon>Bacteria</taxon>
        <taxon>Bacillati</taxon>
        <taxon>Actinomycetota</taxon>
        <taxon>Actinomycetes</taxon>
        <taxon>Actinomycetales</taxon>
        <taxon>Actinomycetaceae</taxon>
        <taxon>Actinomyces</taxon>
    </lineage>
</organism>
<evidence type="ECO:0000313" key="4">
    <source>
        <dbReference type="Proteomes" id="UP000266895"/>
    </source>
</evidence>
<feature type="region of interest" description="Disordered" evidence="1">
    <location>
        <begin position="91"/>
        <end position="110"/>
    </location>
</feature>
<proteinExistence type="predicted"/>
<evidence type="ECO:0000313" key="3">
    <source>
        <dbReference type="EMBL" id="VEG29218.1"/>
    </source>
</evidence>
<evidence type="ECO:0000256" key="2">
    <source>
        <dbReference type="SAM" id="Phobius"/>
    </source>
</evidence>
<name>A0A3S4R4D1_9ACTO</name>
<dbReference type="EMBL" id="LR134350">
    <property type="protein sequence ID" value="VEG29218.1"/>
    <property type="molecule type" value="Genomic_DNA"/>
</dbReference>
<feature type="transmembrane region" description="Helical" evidence="2">
    <location>
        <begin position="71"/>
        <end position="89"/>
    </location>
</feature>
<feature type="transmembrane region" description="Helical" evidence="2">
    <location>
        <begin position="44"/>
        <end position="65"/>
    </location>
</feature>
<gene>
    <name evidence="3" type="ORF">NCTC11636_01937</name>
</gene>
<keyword evidence="4" id="KW-1185">Reference proteome</keyword>
<reference evidence="3 4" key="1">
    <citation type="submission" date="2018-12" db="EMBL/GenBank/DDBJ databases">
        <authorList>
            <consortium name="Pathogen Informatics"/>
        </authorList>
    </citation>
    <scope>NUCLEOTIDE SEQUENCE [LARGE SCALE GENOMIC DNA]</scope>
    <source>
        <strain evidence="3 4">NCTC11636</strain>
    </source>
</reference>
<protein>
    <submittedName>
        <fullName evidence="3">Uncharacterized protein</fullName>
    </submittedName>
</protein>
<dbReference type="AlphaFoldDB" id="A0A3S4R4D1"/>
<feature type="region of interest" description="Disordered" evidence="1">
    <location>
        <begin position="1"/>
        <end position="37"/>
    </location>
</feature>
<dbReference type="Proteomes" id="UP000266895">
    <property type="component" value="Chromosome"/>
</dbReference>
<dbReference type="KEGG" id="ahw:NCTC11636_01937"/>